<dbReference type="AlphaFoldDB" id="A0A1M7NJC5"/>
<reference evidence="2 3" key="1">
    <citation type="submission" date="2016-11" db="EMBL/GenBank/DDBJ databases">
        <authorList>
            <person name="Jaros S."/>
            <person name="Januszkiewicz K."/>
            <person name="Wedrychowicz H."/>
        </authorList>
    </citation>
    <scope>NUCLEOTIDE SEQUENCE [LARGE SCALE GENOMIC DNA]</scope>
    <source>
        <strain evidence="2 3">LMG 26898</strain>
    </source>
</reference>
<sequence>MAEDIYTLRKRFDTPDTRLSHREQSAMTAEELAEARVHACANISNRIQILLVPILAGSLAPYFVFLLSVIAYASVFSTRHDMDKAVGDYSPWVIAATPLVVGSWALYSTLRAKYDVTERYWKTMPDQGLVDIERHTLTWAINLWSYCFDSDSSTMDRWVDGQLKSVNDSGVSQWLLARTTAGQWLVLRHAIEGAMWIMRGPETPAVKLQLHPTQDLALAFAPRTNRCLSKRFSGSPLPVAQTSLWLSDTQAQHLGEIAHHWHFFYPQRYGVVSQEDARWIDALVERARHNRSPVADLPAS</sequence>
<name>A0A1M7NJC5_9PSED</name>
<evidence type="ECO:0000313" key="3">
    <source>
        <dbReference type="Proteomes" id="UP000183983"/>
    </source>
</evidence>
<keyword evidence="1" id="KW-1133">Transmembrane helix</keyword>
<feature type="transmembrane region" description="Helical" evidence="1">
    <location>
        <begin position="49"/>
        <end position="72"/>
    </location>
</feature>
<evidence type="ECO:0000256" key="1">
    <source>
        <dbReference type="SAM" id="Phobius"/>
    </source>
</evidence>
<keyword evidence="1" id="KW-0472">Membrane</keyword>
<dbReference type="EMBL" id="FRDA01000006">
    <property type="protein sequence ID" value="SHN03579.1"/>
    <property type="molecule type" value="Genomic_DNA"/>
</dbReference>
<dbReference type="Proteomes" id="UP000183983">
    <property type="component" value="Unassembled WGS sequence"/>
</dbReference>
<dbReference type="RefSeq" id="WP_073167009.1">
    <property type="nucleotide sequence ID" value="NZ_FRDA01000006.1"/>
</dbReference>
<protein>
    <submittedName>
        <fullName evidence="2">Uncharacterized protein</fullName>
    </submittedName>
</protein>
<gene>
    <name evidence="2" type="ORF">SAMN05216593_10682</name>
</gene>
<evidence type="ECO:0000313" key="2">
    <source>
        <dbReference type="EMBL" id="SHN03579.1"/>
    </source>
</evidence>
<organism evidence="2 3">
    <name type="scientific">Pseudomonas asturiensis</name>
    <dbReference type="NCBI Taxonomy" id="1190415"/>
    <lineage>
        <taxon>Bacteria</taxon>
        <taxon>Pseudomonadati</taxon>
        <taxon>Pseudomonadota</taxon>
        <taxon>Gammaproteobacteria</taxon>
        <taxon>Pseudomonadales</taxon>
        <taxon>Pseudomonadaceae</taxon>
        <taxon>Pseudomonas</taxon>
    </lineage>
</organism>
<feature type="transmembrane region" description="Helical" evidence="1">
    <location>
        <begin position="92"/>
        <end position="110"/>
    </location>
</feature>
<accession>A0A1M7NJC5</accession>
<proteinExistence type="predicted"/>
<keyword evidence="1" id="KW-0812">Transmembrane</keyword>
<dbReference type="OrthoDB" id="6983459at2"/>
<dbReference type="STRING" id="1190415.SAMN05216593_10682"/>